<evidence type="ECO:0000313" key="5">
    <source>
        <dbReference type="Proteomes" id="UP000594261"/>
    </source>
</evidence>
<keyword evidence="5" id="KW-1185">Reference proteome</keyword>
<proteinExistence type="predicted"/>
<reference evidence="4 5" key="1">
    <citation type="journal article" date="2016" name="G3 (Bethesda)">
        <title>First Draft Assembly and Annotation of the Genome of a California Endemic Oak Quercus lobata Nee (Fagaceae).</title>
        <authorList>
            <person name="Sork V.L."/>
            <person name="Fitz-Gibbon S.T."/>
            <person name="Puiu D."/>
            <person name="Crepeau M."/>
            <person name="Gugger P.F."/>
            <person name="Sherman R."/>
            <person name="Stevens K."/>
            <person name="Langley C.H."/>
            <person name="Pellegrini M."/>
            <person name="Salzberg S.L."/>
        </authorList>
    </citation>
    <scope>NUCLEOTIDE SEQUENCE [LARGE SCALE GENOMIC DNA]</scope>
    <source>
        <strain evidence="5">cv. SW786</strain>
    </source>
</reference>
<dbReference type="EMBL" id="LRBV02000011">
    <property type="status" value="NOT_ANNOTATED_CDS"/>
    <property type="molecule type" value="Genomic_DNA"/>
</dbReference>
<dbReference type="InterPro" id="IPR013601">
    <property type="entry name" value="FAE1_typ3_polyketide_synth"/>
</dbReference>
<dbReference type="EnsemblPlants" id="QL11p044796:mrna">
    <property type="protein sequence ID" value="QL11p044796:mrna:CDS:1"/>
    <property type="gene ID" value="QL11p044796"/>
</dbReference>
<dbReference type="AlphaFoldDB" id="A0A7N2MZJ9"/>
<dbReference type="GO" id="GO:0006633">
    <property type="term" value="P:fatty acid biosynthetic process"/>
    <property type="evidence" value="ECO:0007669"/>
    <property type="project" value="InterPro"/>
</dbReference>
<dbReference type="InterPro" id="IPR016039">
    <property type="entry name" value="Thiolase-like"/>
</dbReference>
<dbReference type="Proteomes" id="UP000594261">
    <property type="component" value="Chromosome 11"/>
</dbReference>
<feature type="domain" description="FAE" evidence="3">
    <location>
        <begin position="1"/>
        <end position="87"/>
    </location>
</feature>
<evidence type="ECO:0000256" key="2">
    <source>
        <dbReference type="ARBA" id="ARBA00047375"/>
    </source>
</evidence>
<dbReference type="Gramene" id="QL11p044055:mrna">
    <property type="protein sequence ID" value="QL11p044055:mrna:CDS:2"/>
    <property type="gene ID" value="QL11p044055"/>
</dbReference>
<dbReference type="GO" id="GO:0016020">
    <property type="term" value="C:membrane"/>
    <property type="evidence" value="ECO:0007669"/>
    <property type="project" value="InterPro"/>
</dbReference>
<name>A0A7N2MZJ9_QUELO</name>
<comment type="catalytic activity">
    <reaction evidence="2">
        <text>a very-long-chain acyl-CoA + malonyl-CoA + H(+) = a very-long-chain 3-oxoacyl-CoA + CO2 + CoA</text>
        <dbReference type="Rhea" id="RHEA:32727"/>
        <dbReference type="ChEBI" id="CHEBI:15378"/>
        <dbReference type="ChEBI" id="CHEBI:16526"/>
        <dbReference type="ChEBI" id="CHEBI:57287"/>
        <dbReference type="ChEBI" id="CHEBI:57384"/>
        <dbReference type="ChEBI" id="CHEBI:90725"/>
        <dbReference type="ChEBI" id="CHEBI:90736"/>
        <dbReference type="EC" id="2.3.1.199"/>
    </reaction>
</comment>
<reference evidence="4" key="2">
    <citation type="submission" date="2021-01" db="UniProtKB">
        <authorList>
            <consortium name="EnsemblPlants"/>
        </authorList>
    </citation>
    <scope>IDENTIFICATION</scope>
</reference>
<dbReference type="PANTHER" id="PTHR31561">
    <property type="entry name" value="3-KETOACYL-COA SYNTHASE"/>
    <property type="match status" value="1"/>
</dbReference>
<evidence type="ECO:0000256" key="1">
    <source>
        <dbReference type="ARBA" id="ARBA00023315"/>
    </source>
</evidence>
<evidence type="ECO:0000259" key="3">
    <source>
        <dbReference type="Pfam" id="PF08392"/>
    </source>
</evidence>
<keyword evidence="1" id="KW-0808">Transferase</keyword>
<dbReference type="InParanoid" id="A0A7N2MZJ9"/>
<dbReference type="Gramene" id="QL11p044796:mrna">
    <property type="protein sequence ID" value="QL11p044796:mrna:CDS:1"/>
    <property type="gene ID" value="QL11p044796"/>
</dbReference>
<dbReference type="Gramene" id="QL93p0120_0028:mrna">
    <property type="protein sequence ID" value="QL93p0120_0028:mrna:CDS:1"/>
    <property type="gene ID" value="QL93p0120_0028"/>
</dbReference>
<dbReference type="EnsemblPlants" id="QL93p0120_0028:mrna">
    <property type="protein sequence ID" value="QL93p0120_0028:mrna:CDS:1"/>
    <property type="gene ID" value="QL93p0120_0028"/>
</dbReference>
<dbReference type="Gene3D" id="3.40.47.10">
    <property type="match status" value="1"/>
</dbReference>
<dbReference type="Pfam" id="PF08392">
    <property type="entry name" value="FAE1_CUT1_RppA"/>
    <property type="match status" value="1"/>
</dbReference>
<dbReference type="GO" id="GO:0009922">
    <property type="term" value="F:fatty acid elongase activity"/>
    <property type="evidence" value="ECO:0007669"/>
    <property type="project" value="UniProtKB-EC"/>
</dbReference>
<sequence>MLIPNCLFRVGGAAVLLSNKAPDKQRAKYKLVHVVRTHRGAYDKACRCFYQEQDDVGKTGVSLSKDLMAIAGGTLKTNITTLGPIVLLEAKSP</sequence>
<protein>
    <recommendedName>
        <fullName evidence="3">FAE domain-containing protein</fullName>
    </recommendedName>
</protein>
<keyword evidence="1" id="KW-0012">Acyltransferase</keyword>
<organism evidence="4 5">
    <name type="scientific">Quercus lobata</name>
    <name type="common">Valley oak</name>
    <dbReference type="NCBI Taxonomy" id="97700"/>
    <lineage>
        <taxon>Eukaryota</taxon>
        <taxon>Viridiplantae</taxon>
        <taxon>Streptophyta</taxon>
        <taxon>Embryophyta</taxon>
        <taxon>Tracheophyta</taxon>
        <taxon>Spermatophyta</taxon>
        <taxon>Magnoliopsida</taxon>
        <taxon>eudicotyledons</taxon>
        <taxon>Gunneridae</taxon>
        <taxon>Pentapetalae</taxon>
        <taxon>rosids</taxon>
        <taxon>fabids</taxon>
        <taxon>Fagales</taxon>
        <taxon>Fagaceae</taxon>
        <taxon>Quercus</taxon>
    </lineage>
</organism>
<evidence type="ECO:0000313" key="4">
    <source>
        <dbReference type="EnsemblPlants" id="QL11p044796:mrna:CDS:1"/>
    </source>
</evidence>
<accession>A0A7N2MZJ9</accession>
<dbReference type="EnsemblPlants" id="QL11p044055:mrna">
    <property type="protein sequence ID" value="QL11p044055:mrna:CDS:2"/>
    <property type="gene ID" value="QL11p044055"/>
</dbReference>
<dbReference type="InterPro" id="IPR012392">
    <property type="entry name" value="3-ktacl-CoA_syn"/>
</dbReference>